<feature type="region of interest" description="Disordered" evidence="1">
    <location>
        <begin position="64"/>
        <end position="107"/>
    </location>
</feature>
<evidence type="ECO:0000313" key="2">
    <source>
        <dbReference type="EMBL" id="KAH9843363.1"/>
    </source>
</evidence>
<protein>
    <submittedName>
        <fullName evidence="2">LPXTG-domain-containing protein</fullName>
    </submittedName>
</protein>
<sequence>HHRARPSFSLSTVESGAVLTYGSTSALDSNNWSIVTTTLRSASTVGAIAVVGWNIAQRTSVSSTSTASSTFSTASSISSPTSTSATSSALLNSQSTTASSSKDDLPTGTAAGIGVGVAVGAIAEVSPPGYAEHGPQGPVGVFSSEAAKQDQFAQRRSELPGDRETGEMDATMAPLELEGSQGVPRQ</sequence>
<feature type="compositionally biased region" description="Low complexity" evidence="1">
    <location>
        <begin position="64"/>
        <end position="100"/>
    </location>
</feature>
<reference evidence="2 3" key="2">
    <citation type="journal article" date="2021" name="Curr. Genet.">
        <title>Genetic response to nitrogen starvation in the aggressive Eucalyptus foliar pathogen Teratosphaeria destructans.</title>
        <authorList>
            <person name="Havenga M."/>
            <person name="Wingfield B.D."/>
            <person name="Wingfield M.J."/>
            <person name="Dreyer L.L."/>
            <person name="Roets F."/>
            <person name="Aylward J."/>
        </authorList>
    </citation>
    <scope>NUCLEOTIDE SEQUENCE [LARGE SCALE GENOMIC DNA]</scope>
    <source>
        <strain evidence="2">CMW44962</strain>
    </source>
</reference>
<evidence type="ECO:0000256" key="1">
    <source>
        <dbReference type="SAM" id="MobiDB-lite"/>
    </source>
</evidence>
<dbReference type="EMBL" id="RIBY02000380">
    <property type="protein sequence ID" value="KAH9843363.1"/>
    <property type="molecule type" value="Genomic_DNA"/>
</dbReference>
<evidence type="ECO:0000313" key="3">
    <source>
        <dbReference type="Proteomes" id="UP001138500"/>
    </source>
</evidence>
<comment type="caution">
    <text evidence="2">The sequence shown here is derived from an EMBL/GenBank/DDBJ whole genome shotgun (WGS) entry which is preliminary data.</text>
</comment>
<reference evidence="2 3" key="1">
    <citation type="journal article" date="2018" name="IMA Fungus">
        <title>IMA Genome-F 10: Nine draft genome sequences of Claviceps purpurea s.lat., including C. arundinis, C. humidiphila, and C. cf. spartinae, pseudomolecules for the pitch canker pathogen Fusarium circinatum, draft genome of Davidsoniella eucalypti, Grosmannia galeiformis, Quambalaria eucalypti, and Teratosphaeria destructans.</title>
        <authorList>
            <person name="Wingfield B.D."/>
            <person name="Liu M."/>
            <person name="Nguyen H.D."/>
            <person name="Lane F.A."/>
            <person name="Morgan S.W."/>
            <person name="De Vos L."/>
            <person name="Wilken P.M."/>
            <person name="Duong T.A."/>
            <person name="Aylward J."/>
            <person name="Coetzee M.P."/>
            <person name="Dadej K."/>
            <person name="De Beer Z.W."/>
            <person name="Findlay W."/>
            <person name="Havenga M."/>
            <person name="Kolarik M."/>
            <person name="Menzies J.G."/>
            <person name="Naidoo K."/>
            <person name="Pochopski O."/>
            <person name="Shoukouhi P."/>
            <person name="Santana Q.C."/>
            <person name="Seifert K.A."/>
            <person name="Soal N."/>
            <person name="Steenkamp E.T."/>
            <person name="Tatham C.T."/>
            <person name="van der Nest M.A."/>
            <person name="Wingfield M.J."/>
        </authorList>
    </citation>
    <scope>NUCLEOTIDE SEQUENCE [LARGE SCALE GENOMIC DNA]</scope>
    <source>
        <strain evidence="2">CMW44962</strain>
    </source>
</reference>
<feature type="region of interest" description="Disordered" evidence="1">
    <location>
        <begin position="147"/>
        <end position="186"/>
    </location>
</feature>
<name>A0A9W7SYR1_9PEZI</name>
<organism evidence="2 3">
    <name type="scientific">Teratosphaeria destructans</name>
    <dbReference type="NCBI Taxonomy" id="418781"/>
    <lineage>
        <taxon>Eukaryota</taxon>
        <taxon>Fungi</taxon>
        <taxon>Dikarya</taxon>
        <taxon>Ascomycota</taxon>
        <taxon>Pezizomycotina</taxon>
        <taxon>Dothideomycetes</taxon>
        <taxon>Dothideomycetidae</taxon>
        <taxon>Mycosphaerellales</taxon>
        <taxon>Teratosphaeriaceae</taxon>
        <taxon>Teratosphaeria</taxon>
    </lineage>
</organism>
<proteinExistence type="predicted"/>
<feature type="compositionally biased region" description="Basic and acidic residues" evidence="1">
    <location>
        <begin position="153"/>
        <end position="166"/>
    </location>
</feature>
<accession>A0A9W7SYR1</accession>
<feature type="non-terminal residue" evidence="2">
    <location>
        <position position="1"/>
    </location>
</feature>
<dbReference type="AlphaFoldDB" id="A0A9W7SYR1"/>
<dbReference type="Proteomes" id="UP001138500">
    <property type="component" value="Unassembled WGS sequence"/>
</dbReference>
<keyword evidence="3" id="KW-1185">Reference proteome</keyword>
<dbReference type="OrthoDB" id="4497263at2759"/>
<gene>
    <name evidence="2" type="ORF">Tdes44962_MAKER07491</name>
</gene>